<feature type="region of interest" description="Disordered" evidence="1">
    <location>
        <begin position="370"/>
        <end position="391"/>
    </location>
</feature>
<gene>
    <name evidence="2" type="ORF">KUF71_012121</name>
</gene>
<dbReference type="AlphaFoldDB" id="A0AAE1LK33"/>
<evidence type="ECO:0000256" key="1">
    <source>
        <dbReference type="SAM" id="MobiDB-lite"/>
    </source>
</evidence>
<reference evidence="2" key="2">
    <citation type="journal article" date="2023" name="BMC Genomics">
        <title>Pest status, molecular evolution, and epigenetic factors derived from the genome assembly of Frankliniella fusca, a thysanopteran phytovirus vector.</title>
        <authorList>
            <person name="Catto M.A."/>
            <person name="Labadie P.E."/>
            <person name="Jacobson A.L."/>
            <person name="Kennedy G.G."/>
            <person name="Srinivasan R."/>
            <person name="Hunt B.G."/>
        </authorList>
    </citation>
    <scope>NUCLEOTIDE SEQUENCE</scope>
    <source>
        <strain evidence="2">PL_HMW_Pooled</strain>
    </source>
</reference>
<reference evidence="2" key="1">
    <citation type="submission" date="2021-07" db="EMBL/GenBank/DDBJ databases">
        <authorList>
            <person name="Catto M.A."/>
            <person name="Jacobson A."/>
            <person name="Kennedy G."/>
            <person name="Labadie P."/>
            <person name="Hunt B.G."/>
            <person name="Srinivasan R."/>
        </authorList>
    </citation>
    <scope>NUCLEOTIDE SEQUENCE</scope>
    <source>
        <strain evidence="2">PL_HMW_Pooled</strain>
        <tissue evidence="2">Head</tissue>
    </source>
</reference>
<protein>
    <submittedName>
        <fullName evidence="2">Stress response protein NST1</fullName>
    </submittedName>
</protein>
<evidence type="ECO:0000313" key="3">
    <source>
        <dbReference type="Proteomes" id="UP001219518"/>
    </source>
</evidence>
<proteinExistence type="predicted"/>
<sequence length="433" mass="49807">MDGPNVNLKLVSDLETYLTKTNDEDDPMFVFMGTCGLRVVNNAFKTGFSDKFSKWYVISFLRSLYNLFKDVPARRSDLIRHSNSHLMPLKFCSVRWLNNAAVALRAKDMLPNLADFKSGIEADPDHKGSKSYSWGVVKDALKDKLMPCNQEVLSKETSIRRIDLNDDKILISPKNFSFRFSIKAEISKLKLTKEEMQTVKEDCVKIIKAICLKIFDKSPLKYKLCRAIRFCDPGLLAHDTKVCLTRLENAPTVFMEKKWIKGTQGDALLKEFKELCSKPSVRASFGLYDKEKERLDHFWRTKVLILSQGNAFVERGFSINKEVIIENQQNKSLVGQRQVYDGIKNLGGVLEMTDIPKQMILKVRNSRDLYQESPKKSREEKQEKGMEETQRKRLAEEVKELKKKKVKLLADQQKEIDKIDEELVMLCGASVLV</sequence>
<accession>A0AAE1LK33</accession>
<dbReference type="Proteomes" id="UP001219518">
    <property type="component" value="Unassembled WGS sequence"/>
</dbReference>
<dbReference type="EMBL" id="JAHWGI010001135">
    <property type="protein sequence ID" value="KAK3923106.1"/>
    <property type="molecule type" value="Genomic_DNA"/>
</dbReference>
<name>A0AAE1LK33_9NEOP</name>
<keyword evidence="3" id="KW-1185">Reference proteome</keyword>
<organism evidence="2 3">
    <name type="scientific">Frankliniella fusca</name>
    <dbReference type="NCBI Taxonomy" id="407009"/>
    <lineage>
        <taxon>Eukaryota</taxon>
        <taxon>Metazoa</taxon>
        <taxon>Ecdysozoa</taxon>
        <taxon>Arthropoda</taxon>
        <taxon>Hexapoda</taxon>
        <taxon>Insecta</taxon>
        <taxon>Pterygota</taxon>
        <taxon>Neoptera</taxon>
        <taxon>Paraneoptera</taxon>
        <taxon>Thysanoptera</taxon>
        <taxon>Terebrantia</taxon>
        <taxon>Thripoidea</taxon>
        <taxon>Thripidae</taxon>
        <taxon>Frankliniella</taxon>
    </lineage>
</organism>
<comment type="caution">
    <text evidence="2">The sequence shown here is derived from an EMBL/GenBank/DDBJ whole genome shotgun (WGS) entry which is preliminary data.</text>
</comment>
<evidence type="ECO:0000313" key="2">
    <source>
        <dbReference type="EMBL" id="KAK3923106.1"/>
    </source>
</evidence>